<feature type="region of interest" description="Disordered" evidence="1">
    <location>
        <begin position="1"/>
        <end position="34"/>
    </location>
</feature>
<evidence type="ECO:0000313" key="2">
    <source>
        <dbReference type="EMBL" id="XBY46534.1"/>
    </source>
</evidence>
<dbReference type="RefSeq" id="WP_407051628.1">
    <property type="nucleotide sequence ID" value="NZ_CP158568.1"/>
</dbReference>
<gene>
    <name evidence="2" type="ORF">ABS361_10170</name>
</gene>
<dbReference type="PROSITE" id="PS51318">
    <property type="entry name" value="TAT"/>
    <property type="match status" value="1"/>
</dbReference>
<dbReference type="KEGG" id="mflg:ABS361_10170"/>
<dbReference type="InterPro" id="IPR006311">
    <property type="entry name" value="TAT_signal"/>
</dbReference>
<evidence type="ECO:0000256" key="1">
    <source>
        <dbReference type="SAM" id="MobiDB-lite"/>
    </source>
</evidence>
<dbReference type="AlphaFoldDB" id="A0AAU7XIG1"/>
<name>A0AAU7XIG1_9HYPH</name>
<proteinExistence type="predicted"/>
<reference evidence="2" key="1">
    <citation type="submission" date="2024-06" db="EMBL/GenBank/DDBJ databases">
        <title>Methylostella associata gen. nov., sp. nov., a novel Ancalomicrobiaceae-affiliated facultatively methylotrophic bacteria that feed on methanotrophs of the genus Methylococcus.</title>
        <authorList>
            <person name="Saltykova V."/>
            <person name="Danilova O.V."/>
            <person name="Oshkin I.Y."/>
            <person name="Belova S.E."/>
            <person name="Pimenov N.V."/>
            <person name="Dedysh S.N."/>
        </authorList>
    </citation>
    <scope>NUCLEOTIDE SEQUENCE</scope>
    <source>
        <strain evidence="2">S20</strain>
    </source>
</reference>
<dbReference type="EMBL" id="CP158568">
    <property type="protein sequence ID" value="XBY46534.1"/>
    <property type="molecule type" value="Genomic_DNA"/>
</dbReference>
<protein>
    <submittedName>
        <fullName evidence="2">Gluconate 2-dehydrogenase subunit 3 family protein</fullName>
    </submittedName>
</protein>
<sequence>MSQHHHHGPDGAHVHGAREHDAHDHDAPRSPARRQFLRRSSEISLAAAITIVGGNSLLNASEAWAVETKGLKPETMKTLILVARDIYPHDRLPDRFYAVAIKGHATKAETDAGHRKLIEDGIAGLDKAAGAGGYLGQAWEAKRVKLLEAIETTPFFQAVRGDLVVSLYNQKELWPLFGYEGESYSKGGYIHRGFDDIDWL</sequence>
<organism evidence="2">
    <name type="scientific">Methyloraptor flagellatus</name>
    <dbReference type="NCBI Taxonomy" id="3162530"/>
    <lineage>
        <taxon>Bacteria</taxon>
        <taxon>Pseudomonadati</taxon>
        <taxon>Pseudomonadota</taxon>
        <taxon>Alphaproteobacteria</taxon>
        <taxon>Hyphomicrobiales</taxon>
        <taxon>Ancalomicrobiaceae</taxon>
        <taxon>Methyloraptor</taxon>
    </lineage>
</organism>
<accession>A0AAU7XIG1</accession>
<feature type="compositionally biased region" description="Basic and acidic residues" evidence="1">
    <location>
        <begin position="8"/>
        <end position="28"/>
    </location>
</feature>